<dbReference type="GO" id="GO:0016780">
    <property type="term" value="F:phosphotransferase activity, for other substituted phosphate groups"/>
    <property type="evidence" value="ECO:0007669"/>
    <property type="project" value="InterPro"/>
</dbReference>
<evidence type="ECO:0000313" key="13">
    <source>
        <dbReference type="EMBL" id="SHH59404.1"/>
    </source>
</evidence>
<organism evidence="13 14">
    <name type="scientific">Wenyingzhuangia marina</name>
    <dbReference type="NCBI Taxonomy" id="1195760"/>
    <lineage>
        <taxon>Bacteria</taxon>
        <taxon>Pseudomonadati</taxon>
        <taxon>Bacteroidota</taxon>
        <taxon>Flavobacteriia</taxon>
        <taxon>Flavobacteriales</taxon>
        <taxon>Flavobacteriaceae</taxon>
        <taxon>Wenyingzhuangia</taxon>
    </lineage>
</organism>
<keyword evidence="7" id="KW-0443">Lipid metabolism</keyword>
<keyword evidence="10" id="KW-1208">Phospholipid metabolism</keyword>
<gene>
    <name evidence="13" type="ORF">SAMN05444281_1104</name>
</gene>
<comment type="subcellular location">
    <subcellularLocation>
        <location evidence="1">Membrane</location>
        <topology evidence="1">Multi-pass membrane protein</topology>
    </subcellularLocation>
</comment>
<dbReference type="InterPro" id="IPR048254">
    <property type="entry name" value="CDP_ALCOHOL_P_TRANSF_CS"/>
</dbReference>
<dbReference type="PANTHER" id="PTHR14269">
    <property type="entry name" value="CDP-DIACYLGLYCEROL--GLYCEROL-3-PHOSPHATE 3-PHOSPHATIDYLTRANSFERASE-RELATED"/>
    <property type="match status" value="1"/>
</dbReference>
<feature type="transmembrane region" description="Helical" evidence="12">
    <location>
        <begin position="46"/>
        <end position="68"/>
    </location>
</feature>
<evidence type="ECO:0000256" key="7">
    <source>
        <dbReference type="ARBA" id="ARBA00023098"/>
    </source>
</evidence>
<feature type="transmembrane region" description="Helical" evidence="12">
    <location>
        <begin position="181"/>
        <end position="198"/>
    </location>
</feature>
<keyword evidence="9" id="KW-0594">Phospholipid biosynthesis</keyword>
<keyword evidence="8 12" id="KW-0472">Membrane</keyword>
<feature type="transmembrane region" description="Helical" evidence="12">
    <location>
        <begin position="219"/>
        <end position="247"/>
    </location>
</feature>
<evidence type="ECO:0000256" key="6">
    <source>
        <dbReference type="ARBA" id="ARBA00022989"/>
    </source>
</evidence>
<dbReference type="GO" id="GO:0016020">
    <property type="term" value="C:membrane"/>
    <property type="evidence" value="ECO:0007669"/>
    <property type="project" value="UniProtKB-SubCell"/>
</dbReference>
<evidence type="ECO:0000256" key="10">
    <source>
        <dbReference type="ARBA" id="ARBA00023264"/>
    </source>
</evidence>
<keyword evidence="5 12" id="KW-0812">Transmembrane</keyword>
<dbReference type="PROSITE" id="PS00379">
    <property type="entry name" value="CDP_ALCOHOL_P_TRANSF"/>
    <property type="match status" value="1"/>
</dbReference>
<dbReference type="GO" id="GO:0008654">
    <property type="term" value="P:phospholipid biosynthetic process"/>
    <property type="evidence" value="ECO:0007669"/>
    <property type="project" value="UniProtKB-KW"/>
</dbReference>
<dbReference type="InterPro" id="IPR050324">
    <property type="entry name" value="CDP-alcohol_PTase-I"/>
</dbReference>
<evidence type="ECO:0000256" key="1">
    <source>
        <dbReference type="ARBA" id="ARBA00004141"/>
    </source>
</evidence>
<dbReference type="Proteomes" id="UP000184109">
    <property type="component" value="Unassembled WGS sequence"/>
</dbReference>
<dbReference type="EMBL" id="FQXQ01000002">
    <property type="protein sequence ID" value="SHH59404.1"/>
    <property type="molecule type" value="Genomic_DNA"/>
</dbReference>
<keyword evidence="4 11" id="KW-0808">Transferase</keyword>
<keyword evidence="3" id="KW-0444">Lipid biosynthesis</keyword>
<reference evidence="14" key="1">
    <citation type="submission" date="2016-11" db="EMBL/GenBank/DDBJ databases">
        <authorList>
            <person name="Varghese N."/>
            <person name="Submissions S."/>
        </authorList>
    </citation>
    <scope>NUCLEOTIDE SEQUENCE [LARGE SCALE GENOMIC DNA]</scope>
    <source>
        <strain evidence="14">DSM 100572</strain>
    </source>
</reference>
<name>A0A1M5U8U8_9FLAO</name>
<keyword evidence="6 12" id="KW-1133">Transmembrane helix</keyword>
<feature type="transmembrane region" description="Helical" evidence="12">
    <location>
        <begin position="20"/>
        <end position="40"/>
    </location>
</feature>
<evidence type="ECO:0000256" key="3">
    <source>
        <dbReference type="ARBA" id="ARBA00022516"/>
    </source>
</evidence>
<evidence type="ECO:0000256" key="8">
    <source>
        <dbReference type="ARBA" id="ARBA00023136"/>
    </source>
</evidence>
<evidence type="ECO:0000313" key="14">
    <source>
        <dbReference type="Proteomes" id="UP000184109"/>
    </source>
</evidence>
<evidence type="ECO:0000256" key="2">
    <source>
        <dbReference type="ARBA" id="ARBA00010441"/>
    </source>
</evidence>
<feature type="transmembrane region" description="Helical" evidence="12">
    <location>
        <begin position="119"/>
        <end position="136"/>
    </location>
</feature>
<proteinExistence type="inferred from homology"/>
<evidence type="ECO:0000256" key="9">
    <source>
        <dbReference type="ARBA" id="ARBA00023209"/>
    </source>
</evidence>
<dbReference type="PROSITE" id="PS51257">
    <property type="entry name" value="PROKAR_LIPOPROTEIN"/>
    <property type="match status" value="1"/>
</dbReference>
<evidence type="ECO:0000256" key="5">
    <source>
        <dbReference type="ARBA" id="ARBA00022692"/>
    </source>
</evidence>
<protein>
    <submittedName>
        <fullName evidence="13">CDP-diacylglycerol---serine O-phosphatidyltransferase</fullName>
    </submittedName>
</protein>
<accession>A0A1M5U8U8</accession>
<dbReference type="InterPro" id="IPR043130">
    <property type="entry name" value="CDP-OH_PTrfase_TM_dom"/>
</dbReference>
<dbReference type="AlphaFoldDB" id="A0A1M5U8U8"/>
<keyword evidence="14" id="KW-1185">Reference proteome</keyword>
<evidence type="ECO:0000256" key="4">
    <source>
        <dbReference type="ARBA" id="ARBA00022679"/>
    </source>
</evidence>
<evidence type="ECO:0000256" key="12">
    <source>
        <dbReference type="SAM" id="Phobius"/>
    </source>
</evidence>
<dbReference type="Gene3D" id="1.20.120.1760">
    <property type="match status" value="1"/>
</dbReference>
<sequence>MIKFVPIIENPFFMKLIKFLPNLLTLLNLLSGCLAAVYAVNNQIQFAVLFVMLGIFFDFFDGFVARLLHVQSELGTQLDSLADMVTSGVVPGIVMTQMLLKASSQEPLGFTDGFENFPYLALIGFTITLASCYRLANFNIDVNQKDNFIGLPTPANTLFILSLPLMQMYEEYYYVSYILENEYLLILITILSCYMLNAKIELFALKFKSFGFSENKLKYIFLTLSILLIIVLKLAALPIIILMYLALSMISNSRNK</sequence>
<dbReference type="InterPro" id="IPR000462">
    <property type="entry name" value="CDP-OH_P_trans"/>
</dbReference>
<dbReference type="Pfam" id="PF01066">
    <property type="entry name" value="CDP-OH_P_transf"/>
    <property type="match status" value="1"/>
</dbReference>
<evidence type="ECO:0000256" key="11">
    <source>
        <dbReference type="RuleBase" id="RU003750"/>
    </source>
</evidence>
<comment type="similarity">
    <text evidence="2 11">Belongs to the CDP-alcohol phosphatidyltransferase class-I family.</text>
</comment>
<dbReference type="PANTHER" id="PTHR14269:SF61">
    <property type="entry name" value="CDP-DIACYLGLYCEROL--SERINE O-PHOSPHATIDYLTRANSFERASE"/>
    <property type="match status" value="1"/>
</dbReference>
<dbReference type="STRING" id="1195760.SAMN05444281_1104"/>